<keyword evidence="3" id="KW-1185">Reference proteome</keyword>
<comment type="caution">
    <text evidence="2">The sequence shown here is derived from an EMBL/GenBank/DDBJ whole genome shotgun (WGS) entry which is preliminary data.</text>
</comment>
<dbReference type="RefSeq" id="WP_188403284.1">
    <property type="nucleotide sequence ID" value="NZ_BMCE01000002.1"/>
</dbReference>
<dbReference type="SUPFAM" id="SSF52540">
    <property type="entry name" value="P-loop containing nucleoside triphosphate hydrolases"/>
    <property type="match status" value="1"/>
</dbReference>
<feature type="domain" description="ATPase dynein-related AAA" evidence="1">
    <location>
        <begin position="305"/>
        <end position="398"/>
    </location>
</feature>
<gene>
    <name evidence="2" type="ORF">JYA64_07250</name>
</gene>
<evidence type="ECO:0000259" key="1">
    <source>
        <dbReference type="Pfam" id="PF07728"/>
    </source>
</evidence>
<dbReference type="EMBL" id="JAFHKS010000042">
    <property type="protein sequence ID" value="MBN3545084.1"/>
    <property type="molecule type" value="Genomic_DNA"/>
</dbReference>
<evidence type="ECO:0000313" key="3">
    <source>
        <dbReference type="Proteomes" id="UP001319060"/>
    </source>
</evidence>
<organism evidence="2 3">
    <name type="scientific">Fictibacillus barbaricus</name>
    <dbReference type="NCBI Taxonomy" id="182136"/>
    <lineage>
        <taxon>Bacteria</taxon>
        <taxon>Bacillati</taxon>
        <taxon>Bacillota</taxon>
        <taxon>Bacilli</taxon>
        <taxon>Bacillales</taxon>
        <taxon>Fictibacillaceae</taxon>
        <taxon>Fictibacillus</taxon>
    </lineage>
</organism>
<reference evidence="2 3" key="1">
    <citation type="submission" date="2021-01" db="EMBL/GenBank/DDBJ databases">
        <title>Genome Sequencing of Type Strains.</title>
        <authorList>
            <person name="Lemaire J.F."/>
            <person name="Inderbitzin P."/>
            <person name="Collins S.B."/>
            <person name="Wespe N."/>
            <person name="Knight-Connoni V."/>
        </authorList>
    </citation>
    <scope>NUCLEOTIDE SEQUENCE [LARGE SCALE GENOMIC DNA]</scope>
    <source>
        <strain evidence="2 3">DSM 14730</strain>
    </source>
</reference>
<accession>A0ABS2ZA70</accession>
<dbReference type="Gene3D" id="3.40.50.300">
    <property type="entry name" value="P-loop containing nucleotide triphosphate hydrolases"/>
    <property type="match status" value="1"/>
</dbReference>
<evidence type="ECO:0000313" key="2">
    <source>
        <dbReference type="EMBL" id="MBN3545084.1"/>
    </source>
</evidence>
<dbReference type="Proteomes" id="UP001319060">
    <property type="component" value="Unassembled WGS sequence"/>
</dbReference>
<sequence length="626" mass="72328">MNTTEIESNITTLEKWLETKAVEDISLLIKENLEQSFTKPSLNRFEKRLKNEVFGSTIVFRVESFETFNDKNKIERLKVNAVVMQPSKTGYTTCSHPIDASKLWYVSSVIQSNRFSEELKRGILFFASFRAAYDDKHLADLITFDLNSYKEIELSFTDLLKNFGGNQLVEAAQDIFGTDVEKVIAEKLLLASESTWTSLVTSEKEITKKRLSLGKREKAYEERLQVLEANEKRWIKILERTKEMIRLETEYELKNNIVPEEHEWDNGTIIKLLQSLIYHNSDDDLIYDPTIIESFLRGLQANILVVLSGPSGTGKSSLVTAVANTLKGAKSKIIPVQSSWTDTQDLLGYFNPLEKRFVASPFLEALSEAQEDSENLYFICLDEMNLAHVEYYFSEFLSAREQENPSIRLYSKRYFLDACRLIENTDLSEDISIEKREKYENAAELVTRYPHLFQIPKNVRFVGTLNMDHTVKPLSPKVIDRSLVIELNHPENSREIEEVLLKNLQTGYINVTVEQFTKQVQSTEDVVEYANQIMKLNSEIDSIPNARLNSRGYKQLVQYLTRVSNIEPTHIDQLLCTKLLPRIAVSRRDENEIKILEDFSGKILIYPKASQKFELMHKSPRTVQFW</sequence>
<dbReference type="Pfam" id="PF07728">
    <property type="entry name" value="AAA_5"/>
    <property type="match status" value="1"/>
</dbReference>
<dbReference type="InterPro" id="IPR011704">
    <property type="entry name" value="ATPase_dyneun-rel_AAA"/>
</dbReference>
<proteinExistence type="predicted"/>
<name>A0ABS2ZA70_9BACL</name>
<dbReference type="InterPro" id="IPR027417">
    <property type="entry name" value="P-loop_NTPase"/>
</dbReference>
<protein>
    <submittedName>
        <fullName evidence="2">AAA family ATPase</fullName>
    </submittedName>
</protein>